<sequence length="83" mass="10210">WWFSEFHEKELFQHERQKFLPADILTARCRMWKKFGQIIEERQCFARTRIGVERRSFVWTVPRFSTCEESTLNIKSILNDEQL</sequence>
<reference evidence="1" key="1">
    <citation type="submission" date="2020-07" db="EMBL/GenBank/DDBJ databases">
        <title>Multicomponent nature underlies the extraordinary mechanical properties of spider dragline silk.</title>
        <authorList>
            <person name="Kono N."/>
            <person name="Nakamura H."/>
            <person name="Mori M."/>
            <person name="Yoshida Y."/>
            <person name="Ohtoshi R."/>
            <person name="Malay A.D."/>
            <person name="Moran D.A.P."/>
            <person name="Tomita M."/>
            <person name="Numata K."/>
            <person name="Arakawa K."/>
        </authorList>
    </citation>
    <scope>NUCLEOTIDE SEQUENCE</scope>
</reference>
<protein>
    <submittedName>
        <fullName evidence="1">Uncharacterized protein</fullName>
    </submittedName>
</protein>
<evidence type="ECO:0000313" key="2">
    <source>
        <dbReference type="Proteomes" id="UP000887116"/>
    </source>
</evidence>
<dbReference type="AlphaFoldDB" id="A0A8X6LX38"/>
<accession>A0A8X6LX38</accession>
<proteinExistence type="predicted"/>
<name>A0A8X6LX38_TRICU</name>
<evidence type="ECO:0000313" key="1">
    <source>
        <dbReference type="EMBL" id="GFR23872.1"/>
    </source>
</evidence>
<comment type="caution">
    <text evidence="1">The sequence shown here is derived from an EMBL/GenBank/DDBJ whole genome shotgun (WGS) entry which is preliminary data.</text>
</comment>
<dbReference type="OrthoDB" id="6462788at2759"/>
<feature type="non-terminal residue" evidence="1">
    <location>
        <position position="1"/>
    </location>
</feature>
<dbReference type="Proteomes" id="UP000887116">
    <property type="component" value="Unassembled WGS sequence"/>
</dbReference>
<keyword evidence="2" id="KW-1185">Reference proteome</keyword>
<dbReference type="EMBL" id="BMAO01028349">
    <property type="protein sequence ID" value="GFR23872.1"/>
    <property type="molecule type" value="Genomic_DNA"/>
</dbReference>
<gene>
    <name evidence="1" type="ORF">TNCT_323351</name>
</gene>
<organism evidence="1 2">
    <name type="scientific">Trichonephila clavata</name>
    <name type="common">Joro spider</name>
    <name type="synonym">Nephila clavata</name>
    <dbReference type="NCBI Taxonomy" id="2740835"/>
    <lineage>
        <taxon>Eukaryota</taxon>
        <taxon>Metazoa</taxon>
        <taxon>Ecdysozoa</taxon>
        <taxon>Arthropoda</taxon>
        <taxon>Chelicerata</taxon>
        <taxon>Arachnida</taxon>
        <taxon>Araneae</taxon>
        <taxon>Araneomorphae</taxon>
        <taxon>Entelegynae</taxon>
        <taxon>Araneoidea</taxon>
        <taxon>Nephilidae</taxon>
        <taxon>Trichonephila</taxon>
    </lineage>
</organism>